<organism evidence="1">
    <name type="scientific">Rhizophora mucronata</name>
    <name type="common">Asiatic mangrove</name>
    <dbReference type="NCBI Taxonomy" id="61149"/>
    <lineage>
        <taxon>Eukaryota</taxon>
        <taxon>Viridiplantae</taxon>
        <taxon>Streptophyta</taxon>
        <taxon>Embryophyta</taxon>
        <taxon>Tracheophyta</taxon>
        <taxon>Spermatophyta</taxon>
        <taxon>Magnoliopsida</taxon>
        <taxon>eudicotyledons</taxon>
        <taxon>Gunneridae</taxon>
        <taxon>Pentapetalae</taxon>
        <taxon>rosids</taxon>
        <taxon>fabids</taxon>
        <taxon>Malpighiales</taxon>
        <taxon>Rhizophoraceae</taxon>
        <taxon>Rhizophora</taxon>
    </lineage>
</organism>
<dbReference type="EMBL" id="GGEC01081037">
    <property type="protein sequence ID" value="MBX61521.1"/>
    <property type="molecule type" value="Transcribed_RNA"/>
</dbReference>
<name>A0A2P2Q3G8_RHIMU</name>
<reference evidence="1" key="1">
    <citation type="submission" date="2018-02" db="EMBL/GenBank/DDBJ databases">
        <title>Rhizophora mucronata_Transcriptome.</title>
        <authorList>
            <person name="Meera S.P."/>
            <person name="Sreeshan A."/>
            <person name="Augustine A."/>
        </authorList>
    </citation>
    <scope>NUCLEOTIDE SEQUENCE</scope>
    <source>
        <tissue evidence="1">Leaf</tissue>
    </source>
</reference>
<dbReference type="AlphaFoldDB" id="A0A2P2Q3G8"/>
<protein>
    <submittedName>
        <fullName evidence="1">Uncharacterized protein</fullName>
    </submittedName>
</protein>
<proteinExistence type="predicted"/>
<sequence length="22" mass="2754">MKPTMERQALFHSHWTINCFIY</sequence>
<evidence type="ECO:0000313" key="1">
    <source>
        <dbReference type="EMBL" id="MBX61521.1"/>
    </source>
</evidence>
<accession>A0A2P2Q3G8</accession>